<dbReference type="Pfam" id="PF03899">
    <property type="entry name" value="ATP-synt_I"/>
    <property type="match status" value="1"/>
</dbReference>
<dbReference type="PANTHER" id="PTHR40035">
    <property type="entry name" value="ATP SYNTHASE PROTEIN I"/>
    <property type="match status" value="1"/>
</dbReference>
<comment type="subcellular location">
    <subcellularLocation>
        <location evidence="1">Cell membrane</location>
        <topology evidence="1">Multi-pass membrane protein</topology>
    </subcellularLocation>
</comment>
<evidence type="ECO:0000256" key="1">
    <source>
        <dbReference type="ARBA" id="ARBA00004651"/>
    </source>
</evidence>
<keyword evidence="5 6" id="KW-0472">Membrane</keyword>
<organism evidence="7 8">
    <name type="scientific">Alkalibacillus salilacus</name>
    <dbReference type="NCBI Taxonomy" id="284582"/>
    <lineage>
        <taxon>Bacteria</taxon>
        <taxon>Bacillati</taxon>
        <taxon>Bacillota</taxon>
        <taxon>Bacilli</taxon>
        <taxon>Bacillales</taxon>
        <taxon>Bacillaceae</taxon>
        <taxon>Alkalibacillus</taxon>
    </lineage>
</organism>
<reference evidence="7 8" key="1">
    <citation type="submission" date="2023-07" db="EMBL/GenBank/DDBJ databases">
        <title>Genomic Encyclopedia of Type Strains, Phase IV (KMG-IV): sequencing the most valuable type-strain genomes for metagenomic binning, comparative biology and taxonomic classification.</title>
        <authorList>
            <person name="Goeker M."/>
        </authorList>
    </citation>
    <scope>NUCLEOTIDE SEQUENCE [LARGE SCALE GENOMIC DNA]</scope>
    <source>
        <strain evidence="7 8">DSM 16460</strain>
    </source>
</reference>
<feature type="transmembrane region" description="Helical" evidence="6">
    <location>
        <begin position="97"/>
        <end position="117"/>
    </location>
</feature>
<evidence type="ECO:0000313" key="7">
    <source>
        <dbReference type="EMBL" id="MDQ0160602.1"/>
    </source>
</evidence>
<sequence length="129" mass="14499">MTDYATMANRQRSWMLYTLAISVAGWGFTDYETVFAGLILGLVIGLFNLFLLQKRVDVIGEKAANNQTAKSFGTLSRFAAAILVVVVIMRFPEHFNLLAGIIGLMTPYFVIMIDFIFHHKETTTTKRGE</sequence>
<evidence type="ECO:0000313" key="8">
    <source>
        <dbReference type="Proteomes" id="UP001224359"/>
    </source>
</evidence>
<dbReference type="PANTHER" id="PTHR40035:SF1">
    <property type="entry name" value="ATP SYNTHASE PROTEIN I"/>
    <property type="match status" value="1"/>
</dbReference>
<dbReference type="InterPro" id="IPR005598">
    <property type="entry name" value="ATP_synth_I"/>
</dbReference>
<dbReference type="Proteomes" id="UP001224359">
    <property type="component" value="Unassembled WGS sequence"/>
</dbReference>
<comment type="caution">
    <text evidence="7">The sequence shown here is derived from an EMBL/GenBank/DDBJ whole genome shotgun (WGS) entry which is preliminary data.</text>
</comment>
<evidence type="ECO:0000256" key="2">
    <source>
        <dbReference type="ARBA" id="ARBA00022475"/>
    </source>
</evidence>
<dbReference type="RefSeq" id="WP_306977973.1">
    <property type="nucleotide sequence ID" value="NZ_JAUSTQ010000014.1"/>
</dbReference>
<keyword evidence="4 6" id="KW-1133">Transmembrane helix</keyword>
<keyword evidence="2" id="KW-1003">Cell membrane</keyword>
<feature type="transmembrane region" description="Helical" evidence="6">
    <location>
        <begin position="72"/>
        <end position="91"/>
    </location>
</feature>
<proteinExistence type="predicted"/>
<dbReference type="InterPro" id="IPR039072">
    <property type="entry name" value="ATP_synth_I_Bacilli"/>
</dbReference>
<feature type="transmembrane region" description="Helical" evidence="6">
    <location>
        <begin position="34"/>
        <end position="52"/>
    </location>
</feature>
<feature type="transmembrane region" description="Helical" evidence="6">
    <location>
        <begin position="12"/>
        <end position="28"/>
    </location>
</feature>
<evidence type="ECO:0000256" key="4">
    <source>
        <dbReference type="ARBA" id="ARBA00022989"/>
    </source>
</evidence>
<name>A0ABT9VI15_9BACI</name>
<accession>A0ABT9VI15</accession>
<dbReference type="EMBL" id="JAUSTQ010000014">
    <property type="protein sequence ID" value="MDQ0160602.1"/>
    <property type="molecule type" value="Genomic_DNA"/>
</dbReference>
<evidence type="ECO:0000256" key="3">
    <source>
        <dbReference type="ARBA" id="ARBA00022692"/>
    </source>
</evidence>
<keyword evidence="3 6" id="KW-0812">Transmembrane</keyword>
<keyword evidence="8" id="KW-1185">Reference proteome</keyword>
<evidence type="ECO:0000256" key="6">
    <source>
        <dbReference type="SAM" id="Phobius"/>
    </source>
</evidence>
<evidence type="ECO:0000256" key="5">
    <source>
        <dbReference type="ARBA" id="ARBA00023136"/>
    </source>
</evidence>
<gene>
    <name evidence="7" type="ORF">J2S77_002606</name>
</gene>
<protein>
    <submittedName>
        <fullName evidence="7">ATP synthase protein I</fullName>
    </submittedName>
</protein>